<dbReference type="HOGENOM" id="CLU_1912736_0_0_5"/>
<dbReference type="AlphaFoldDB" id="E8RNS5"/>
<dbReference type="Proteomes" id="UP000001492">
    <property type="component" value="Chromosome 1"/>
</dbReference>
<reference evidence="3" key="1">
    <citation type="submission" date="2010-12" db="EMBL/GenBank/DDBJ databases">
        <title>Complete sequence of chromosome 1 of Asticcacaulis excentricus CB 48.</title>
        <authorList>
            <consortium name="US DOE Joint Genome Institute"/>
            <person name="Lucas S."/>
            <person name="Copeland A."/>
            <person name="Lapidus A."/>
            <person name="Cheng J.-F."/>
            <person name="Bruce D."/>
            <person name="Goodwin L."/>
            <person name="Pitluck S."/>
            <person name="Teshima H."/>
            <person name="Davenport K."/>
            <person name="Detter J.C."/>
            <person name="Han C."/>
            <person name="Tapia R."/>
            <person name="Land M."/>
            <person name="Hauser L."/>
            <person name="Jeffries C."/>
            <person name="Kyrpides N."/>
            <person name="Ivanova N."/>
            <person name="Ovchinnikova G."/>
            <person name="Brun Y.V."/>
            <person name="Woyke T."/>
        </authorList>
    </citation>
    <scope>NUCLEOTIDE SEQUENCE [LARGE SCALE GENOMIC DNA]</scope>
    <source>
        <strain evidence="3">ATCC 15261 / DSM 4724 / KCTC 12464 / NCIMB 9791 / VKM B-1370 / CB 48</strain>
    </source>
</reference>
<evidence type="ECO:0000313" key="3">
    <source>
        <dbReference type="Proteomes" id="UP000001492"/>
    </source>
</evidence>
<name>E8RNS5_ASTEC</name>
<keyword evidence="1" id="KW-0732">Signal</keyword>
<feature type="chain" id="PRO_5003229930" evidence="1">
    <location>
        <begin position="23"/>
        <end position="132"/>
    </location>
</feature>
<feature type="signal peptide" evidence="1">
    <location>
        <begin position="1"/>
        <end position="22"/>
    </location>
</feature>
<keyword evidence="3" id="KW-1185">Reference proteome</keyword>
<accession>E8RNS5</accession>
<protein>
    <submittedName>
        <fullName evidence="2">Uncharacterized protein</fullName>
    </submittedName>
</protein>
<dbReference type="EMBL" id="CP002395">
    <property type="protein sequence ID" value="ADU12971.1"/>
    <property type="molecule type" value="Genomic_DNA"/>
</dbReference>
<dbReference type="RefSeq" id="WP_013478803.1">
    <property type="nucleotide sequence ID" value="NC_014816.1"/>
</dbReference>
<sequence length="132" mass="14678">MKSMAALLGGFCLVFAAGQVAAQPCERTITLDIRSIDYKTKPYDPMLKPLLEKVDPEIGRIELTFASARVHPEIVDLQAAGLKYVQSRITLQGYDPALIQRQEVMLPRSFAGKDELYRLIVTYGPKEHAPAC</sequence>
<dbReference type="KEGG" id="aex:Astex_1297"/>
<gene>
    <name evidence="2" type="ordered locus">Astex_1297</name>
</gene>
<evidence type="ECO:0000313" key="2">
    <source>
        <dbReference type="EMBL" id="ADU12971.1"/>
    </source>
</evidence>
<proteinExistence type="predicted"/>
<organism evidence="2 3">
    <name type="scientific">Asticcacaulis excentricus (strain ATCC 15261 / DSM 4724 / KCTC 12464 / NCIMB 9791 / VKM B-1370 / CB 48)</name>
    <dbReference type="NCBI Taxonomy" id="573065"/>
    <lineage>
        <taxon>Bacteria</taxon>
        <taxon>Pseudomonadati</taxon>
        <taxon>Pseudomonadota</taxon>
        <taxon>Alphaproteobacteria</taxon>
        <taxon>Caulobacterales</taxon>
        <taxon>Caulobacteraceae</taxon>
        <taxon>Asticcacaulis</taxon>
    </lineage>
</organism>
<dbReference type="STRING" id="573065.Astex_1297"/>
<evidence type="ECO:0000256" key="1">
    <source>
        <dbReference type="SAM" id="SignalP"/>
    </source>
</evidence>
<dbReference type="OrthoDB" id="7172986at2"/>